<dbReference type="PANTHER" id="PTHR23246:SF24">
    <property type="entry name" value="MYB DNA-BINDING DOMAIN-CONTAINING PROTEIN"/>
    <property type="match status" value="1"/>
</dbReference>
<dbReference type="AlphaFoldDB" id="A0A9P9XW44"/>
<keyword evidence="5" id="KW-1185">Reference proteome</keyword>
<dbReference type="PANTHER" id="PTHR23246">
    <property type="entry name" value="NEW-GLUE PROTEIN"/>
    <property type="match status" value="1"/>
</dbReference>
<reference evidence="4" key="2">
    <citation type="submission" date="2022-07" db="EMBL/GenBank/DDBJ databases">
        <authorList>
            <person name="Goncalves M.F.M."/>
            <person name="Hilario S."/>
            <person name="Van De Peer Y."/>
            <person name="Esteves A.C."/>
            <person name="Alves A."/>
        </authorList>
    </citation>
    <scope>NUCLEOTIDE SEQUENCE</scope>
    <source>
        <strain evidence="4">MUM 19.33</strain>
    </source>
</reference>
<dbReference type="GeneID" id="75833898"/>
<evidence type="ECO:0008006" key="6">
    <source>
        <dbReference type="Google" id="ProtNLM"/>
    </source>
</evidence>
<feature type="domain" description="Myb-like" evidence="2">
    <location>
        <begin position="55"/>
        <end position="104"/>
    </location>
</feature>
<dbReference type="RefSeq" id="XP_051359627.1">
    <property type="nucleotide sequence ID" value="XM_051509330.1"/>
</dbReference>
<gene>
    <name evidence="4" type="ORF">J7T54_007423</name>
</gene>
<dbReference type="InterPro" id="IPR017930">
    <property type="entry name" value="Myb_dom"/>
</dbReference>
<dbReference type="Gene3D" id="1.10.10.60">
    <property type="entry name" value="Homeodomain-like"/>
    <property type="match status" value="1"/>
</dbReference>
<protein>
    <recommendedName>
        <fullName evidence="6">MYB DNA-binding domain-containing protein</fullName>
    </recommendedName>
</protein>
<proteinExistence type="predicted"/>
<feature type="region of interest" description="Disordered" evidence="1">
    <location>
        <begin position="1"/>
        <end position="66"/>
    </location>
</feature>
<evidence type="ECO:0000256" key="1">
    <source>
        <dbReference type="SAM" id="MobiDB-lite"/>
    </source>
</evidence>
<feature type="region of interest" description="Disordered" evidence="1">
    <location>
        <begin position="311"/>
        <end position="339"/>
    </location>
</feature>
<evidence type="ECO:0000313" key="4">
    <source>
        <dbReference type="EMBL" id="KAI6778771.1"/>
    </source>
</evidence>
<dbReference type="SUPFAM" id="SSF46689">
    <property type="entry name" value="Homeodomain-like"/>
    <property type="match status" value="1"/>
</dbReference>
<name>A0A9P9XW44_9HYPO</name>
<sequence length="339" mass="37781">MATATITSVSPPSSDPSLARAQQRTTASQVVRRKNVPATRSSGRRRMPTPEGSEQPAKRQSKWSAQENATIIELRGSGMKWEDISKQIPGRSAISCRLHYQNYLERRPDWTEERKDKLAQLYERFKAEMWSKVAEELAVPWRAAEAMHWSMGEVDMAARAGTTPFSMAAVNADARRRRSPSRTDYSPYRHDTVPLEIATAYDYGSQAAAGRPQAIDTRREAMPPPPRSARTEQVEGSFAPPLPALAPVQLRQTPQNASGTFLPSIAEMTTGVAPYRGAHDNTTAQGMAMTPGPYHPHMPTGPDTRYCVERQGVKRPASPENSYHDTNQRRRIKIEQVSN</sequence>
<dbReference type="PROSITE" id="PS50090">
    <property type="entry name" value="MYB_LIKE"/>
    <property type="match status" value="1"/>
</dbReference>
<feature type="compositionally biased region" description="Polar residues" evidence="1">
    <location>
        <begin position="1"/>
        <end position="29"/>
    </location>
</feature>
<evidence type="ECO:0000313" key="5">
    <source>
        <dbReference type="Proteomes" id="UP001055219"/>
    </source>
</evidence>
<dbReference type="OrthoDB" id="2350934at2759"/>
<dbReference type="Pfam" id="PF00249">
    <property type="entry name" value="Myb_DNA-binding"/>
    <property type="match status" value="1"/>
</dbReference>
<comment type="caution">
    <text evidence="4">The sequence shown here is derived from an EMBL/GenBank/DDBJ whole genome shotgun (WGS) entry which is preliminary data.</text>
</comment>
<evidence type="ECO:0000259" key="3">
    <source>
        <dbReference type="PROSITE" id="PS51294"/>
    </source>
</evidence>
<dbReference type="SMART" id="SM00717">
    <property type="entry name" value="SANT"/>
    <property type="match status" value="1"/>
</dbReference>
<dbReference type="PROSITE" id="PS51294">
    <property type="entry name" value="HTH_MYB"/>
    <property type="match status" value="1"/>
</dbReference>
<accession>A0A9P9XW44</accession>
<dbReference type="EMBL" id="JAGIXG020000059">
    <property type="protein sequence ID" value="KAI6778771.1"/>
    <property type="molecule type" value="Genomic_DNA"/>
</dbReference>
<reference evidence="4" key="1">
    <citation type="journal article" date="2021" name="J Fungi (Basel)">
        <title>Genomic and Metabolomic Analyses of the Marine Fungus Emericellopsis cladophorae: Insights into Saltwater Adaptability Mechanisms and Its Biosynthetic Potential.</title>
        <authorList>
            <person name="Goncalves M.F.M."/>
            <person name="Hilario S."/>
            <person name="Van de Peer Y."/>
            <person name="Esteves A.C."/>
            <person name="Alves A."/>
        </authorList>
    </citation>
    <scope>NUCLEOTIDE SEQUENCE</scope>
    <source>
        <strain evidence="4">MUM 19.33</strain>
    </source>
</reference>
<dbReference type="InterPro" id="IPR001005">
    <property type="entry name" value="SANT/Myb"/>
</dbReference>
<feature type="region of interest" description="Disordered" evidence="1">
    <location>
        <begin position="207"/>
        <end position="241"/>
    </location>
</feature>
<dbReference type="InterPro" id="IPR053095">
    <property type="entry name" value="Actin-binding/GATA_Znf"/>
</dbReference>
<evidence type="ECO:0000259" key="2">
    <source>
        <dbReference type="PROSITE" id="PS50090"/>
    </source>
</evidence>
<dbReference type="Proteomes" id="UP001055219">
    <property type="component" value="Unassembled WGS sequence"/>
</dbReference>
<dbReference type="InterPro" id="IPR009057">
    <property type="entry name" value="Homeodomain-like_sf"/>
</dbReference>
<feature type="domain" description="HTH myb-type" evidence="3">
    <location>
        <begin position="55"/>
        <end position="108"/>
    </location>
</feature>
<organism evidence="4 5">
    <name type="scientific">Emericellopsis cladophorae</name>
    <dbReference type="NCBI Taxonomy" id="2686198"/>
    <lineage>
        <taxon>Eukaryota</taxon>
        <taxon>Fungi</taxon>
        <taxon>Dikarya</taxon>
        <taxon>Ascomycota</taxon>
        <taxon>Pezizomycotina</taxon>
        <taxon>Sordariomycetes</taxon>
        <taxon>Hypocreomycetidae</taxon>
        <taxon>Hypocreales</taxon>
        <taxon>Bionectriaceae</taxon>
        <taxon>Emericellopsis</taxon>
    </lineage>
</organism>
<dbReference type="CDD" id="cd00167">
    <property type="entry name" value="SANT"/>
    <property type="match status" value="1"/>
</dbReference>